<proteinExistence type="predicted"/>
<organism evidence="1 2">
    <name type="scientific">Pedobacter flavus</name>
    <dbReference type="NCBI Taxonomy" id="3113906"/>
    <lineage>
        <taxon>Bacteria</taxon>
        <taxon>Pseudomonadati</taxon>
        <taxon>Bacteroidota</taxon>
        <taxon>Sphingobacteriia</taxon>
        <taxon>Sphingobacteriales</taxon>
        <taxon>Sphingobacteriaceae</taxon>
        <taxon>Pedobacter</taxon>
    </lineage>
</organism>
<comment type="caution">
    <text evidence="1">The sequence shown here is derived from an EMBL/GenBank/DDBJ whole genome shotgun (WGS) entry which is preliminary data.</text>
</comment>
<name>A0ABU7GZ87_9SPHI</name>
<dbReference type="Pfam" id="PF11536">
    <property type="entry name" value="DUF3226"/>
    <property type="match status" value="1"/>
</dbReference>
<dbReference type="InterPro" id="IPR024508">
    <property type="entry name" value="DUF3226"/>
</dbReference>
<evidence type="ECO:0000313" key="2">
    <source>
        <dbReference type="Proteomes" id="UP001337681"/>
    </source>
</evidence>
<dbReference type="EMBL" id="JAZDQU010000001">
    <property type="protein sequence ID" value="MEE1884377.1"/>
    <property type="molecule type" value="Genomic_DNA"/>
</dbReference>
<evidence type="ECO:0000313" key="1">
    <source>
        <dbReference type="EMBL" id="MEE1884377.1"/>
    </source>
</evidence>
<keyword evidence="2" id="KW-1185">Reference proteome</keyword>
<reference evidence="1 2" key="1">
    <citation type="submission" date="2024-01" db="EMBL/GenBank/DDBJ databases">
        <title>Pedobacter sp. nov., isolated from oil-contaminated soil.</title>
        <authorList>
            <person name="Le N.T.T."/>
        </authorList>
    </citation>
    <scope>NUCLEOTIDE SEQUENCE [LARGE SCALE GENOMIC DNA]</scope>
    <source>
        <strain evidence="1 2">VNH31</strain>
    </source>
</reference>
<sequence>MNVIVCLLEGPHDAAFLYKILKTNGYSEFRKPIKALPGPIFGFLTNPKHHSDLTVSEMTYDMANRRIYPFDVLIDENEANCILLYPLMGVQNAALREKIIKSIDDVVVLGDDGAADFSEDHKYVIAYLVDADNDGVEERLNSISEELMSFFPDIKVDVFKENGTVQIIGDLEIGVFVITEIGSQTGRLEDILIPLMKLDNDDIFSKAEEFLGIHEQTNLFKGKVERYENGIIKKINNVKYDYKKSLVATVGQLQKSGMSNTVCIKQTDYLETAKIQANESCRSIVNFLNKIIK</sequence>
<dbReference type="Proteomes" id="UP001337681">
    <property type="component" value="Unassembled WGS sequence"/>
</dbReference>
<protein>
    <submittedName>
        <fullName evidence="1">DUF3226 domain-containing protein</fullName>
    </submittedName>
</protein>
<dbReference type="RefSeq" id="WP_330145294.1">
    <property type="nucleotide sequence ID" value="NZ_JAZDQU010000001.1"/>
</dbReference>
<accession>A0ABU7GZ87</accession>
<gene>
    <name evidence="1" type="ORF">VRU49_02985</name>
</gene>